<feature type="repeat" description="WD" evidence="5">
    <location>
        <begin position="106"/>
        <end position="145"/>
    </location>
</feature>
<dbReference type="PANTHER" id="PTHR19849">
    <property type="entry name" value="PHOSPHOLIPASE A-2-ACTIVATING PROTEIN"/>
    <property type="match status" value="1"/>
</dbReference>
<evidence type="ECO:0000256" key="5">
    <source>
        <dbReference type="PROSITE-ProRule" id="PRU00221"/>
    </source>
</evidence>
<evidence type="ECO:0000256" key="3">
    <source>
        <dbReference type="ARBA" id="ARBA00022574"/>
    </source>
</evidence>
<gene>
    <name evidence="8" type="ORF">DAPK24_026170</name>
</gene>
<keyword evidence="2" id="KW-0963">Cytoplasm</keyword>
<dbReference type="Proteomes" id="UP001378960">
    <property type="component" value="Unassembled WGS sequence"/>
</dbReference>
<dbReference type="Pfam" id="PF08324">
    <property type="entry name" value="PUL"/>
    <property type="match status" value="1"/>
</dbReference>
<dbReference type="InterPro" id="IPR036322">
    <property type="entry name" value="WD40_repeat_dom_sf"/>
</dbReference>
<dbReference type="PANTHER" id="PTHR19849:SF0">
    <property type="entry name" value="PHOSPHOLIPASE A-2-ACTIVATING PROTEIN"/>
    <property type="match status" value="1"/>
</dbReference>
<dbReference type="AlphaFoldDB" id="A0AAV5R4Z9"/>
<keyword evidence="4" id="KW-0677">Repeat</keyword>
<keyword evidence="9" id="KW-1185">Reference proteome</keyword>
<dbReference type="PROSITE" id="PS50082">
    <property type="entry name" value="WD_REPEATS_2"/>
    <property type="match status" value="5"/>
</dbReference>
<feature type="domain" description="PUL" evidence="7">
    <location>
        <begin position="473"/>
        <end position="710"/>
    </location>
</feature>
<protein>
    <submittedName>
        <fullName evidence="8">Doa1 protein</fullName>
    </submittedName>
</protein>
<dbReference type="GO" id="GO:0043130">
    <property type="term" value="F:ubiquitin binding"/>
    <property type="evidence" value="ECO:0007669"/>
    <property type="project" value="TreeGrafter"/>
</dbReference>
<dbReference type="Gene3D" id="1.25.10.10">
    <property type="entry name" value="Leucine-rich Repeat Variant"/>
    <property type="match status" value="1"/>
</dbReference>
<dbReference type="InterPro" id="IPR001680">
    <property type="entry name" value="WD40_rpt"/>
</dbReference>
<organism evidence="8 9">
    <name type="scientific">Pichia kluyveri</name>
    <name type="common">Yeast</name>
    <dbReference type="NCBI Taxonomy" id="36015"/>
    <lineage>
        <taxon>Eukaryota</taxon>
        <taxon>Fungi</taxon>
        <taxon>Dikarya</taxon>
        <taxon>Ascomycota</taxon>
        <taxon>Saccharomycotina</taxon>
        <taxon>Pichiomycetes</taxon>
        <taxon>Pichiales</taxon>
        <taxon>Pichiaceae</taxon>
        <taxon>Pichia</taxon>
    </lineage>
</organism>
<feature type="repeat" description="WD" evidence="5">
    <location>
        <begin position="146"/>
        <end position="176"/>
    </location>
</feature>
<dbReference type="PROSITE" id="PS50294">
    <property type="entry name" value="WD_REPEATS_REGION"/>
    <property type="match status" value="2"/>
</dbReference>
<evidence type="ECO:0000259" key="7">
    <source>
        <dbReference type="PROSITE" id="PS51396"/>
    </source>
</evidence>
<dbReference type="GO" id="GO:0010992">
    <property type="term" value="P:ubiquitin recycling"/>
    <property type="evidence" value="ECO:0007669"/>
    <property type="project" value="TreeGrafter"/>
</dbReference>
<dbReference type="Gene3D" id="3.10.20.870">
    <property type="entry name" value="PFU (PLAA family ubiquitin binding), C-terminal domain"/>
    <property type="match status" value="1"/>
</dbReference>
<dbReference type="InterPro" id="IPR038122">
    <property type="entry name" value="PFU_sf"/>
</dbReference>
<dbReference type="GO" id="GO:0005737">
    <property type="term" value="C:cytoplasm"/>
    <property type="evidence" value="ECO:0007669"/>
    <property type="project" value="UniProtKB-SubCell"/>
</dbReference>
<dbReference type="PROSITE" id="PS51394">
    <property type="entry name" value="PFU"/>
    <property type="match status" value="1"/>
</dbReference>
<sequence length="710" mass="80855">MYRLSTTLIGHEDDVKSLAFLDDDSIVSASRDSTVRIWNRINHNSKDFDQSIINFKSSKFVNSLAIYRYNNENLIVSAGSDNIINLTSPDAIYPNFNDNDNEEFCLIGHTSNICSLDTLHNLIISGSWDSTAKVWDKNTGEILYDLKGHEHSVWSAKFLDSNTFITCSADTTIKKWVKNKQVKSFIAHDDVVRDIIVLPNGDFASCSNDLTIKIWDFETFQNKAILTGHQSFIYSLSLLSNGDIVSCGEDRSVRIWRDYQCIQIITLPCVSVWKTIALNNDDIAIASSDKTIRIFTKDASRFATEKEQSLFLRELEESSIDKTLYNDVSKNDVQSVDSLNNESATLEGETKLVKNKSGTLELYQWTNSQWIKIGQIASSSEDRPKQFYNGGFYDYIFDIDIEDGKPPLKLPVNLTDDPYEVSEKFLEKNNLPGEYLQQMVQFLLTNAEGIGAKSQIATTTTSSNNTTTKTTSNILPQTKYLSFEKLDLNKLINAFKRLNSKQPEDKQLDVDLETLFNCENYSKIQESAMEMISYWDDNSKLLAFDILRAIITKIKPNENLFPVIRTGLESNISKIQMMTIRILINTFSAKQWGEPMMLDADILDIIFTELLYENLNKDSTFLPITVSTLILNYSVLVNKFSVNAIYHKLLKIIKKVLSISNLLNDDESLYRLIVAIGTLNHYKKIDNLSEYLSAFATKNSERFELIKKDI</sequence>
<dbReference type="EMBL" id="BTGB01000003">
    <property type="protein sequence ID" value="GMM46042.1"/>
    <property type="molecule type" value="Genomic_DNA"/>
</dbReference>
<dbReference type="PROSITE" id="PS51396">
    <property type="entry name" value="PUL"/>
    <property type="match status" value="1"/>
</dbReference>
<feature type="domain" description="PFU" evidence="6">
    <location>
        <begin position="362"/>
        <end position="457"/>
    </location>
</feature>
<dbReference type="Gene3D" id="2.130.10.10">
    <property type="entry name" value="YVTN repeat-like/Quinoprotein amine dehydrogenase"/>
    <property type="match status" value="1"/>
</dbReference>
<dbReference type="InterPro" id="IPR013535">
    <property type="entry name" value="PUL_dom"/>
</dbReference>
<evidence type="ECO:0000256" key="1">
    <source>
        <dbReference type="ARBA" id="ARBA00004496"/>
    </source>
</evidence>
<evidence type="ECO:0000313" key="8">
    <source>
        <dbReference type="EMBL" id="GMM46042.1"/>
    </source>
</evidence>
<dbReference type="InterPro" id="IPR011989">
    <property type="entry name" value="ARM-like"/>
</dbReference>
<dbReference type="GO" id="GO:0005634">
    <property type="term" value="C:nucleus"/>
    <property type="evidence" value="ECO:0007669"/>
    <property type="project" value="TreeGrafter"/>
</dbReference>
<dbReference type="CDD" id="cd00200">
    <property type="entry name" value="WD40"/>
    <property type="match status" value="1"/>
</dbReference>
<evidence type="ECO:0000313" key="9">
    <source>
        <dbReference type="Proteomes" id="UP001378960"/>
    </source>
</evidence>
<evidence type="ECO:0000256" key="4">
    <source>
        <dbReference type="ARBA" id="ARBA00022737"/>
    </source>
</evidence>
<name>A0AAV5R4Z9_PICKL</name>
<dbReference type="SUPFAM" id="SSF50978">
    <property type="entry name" value="WD40 repeat-like"/>
    <property type="match status" value="1"/>
</dbReference>
<comment type="subcellular location">
    <subcellularLocation>
        <location evidence="1">Cytoplasm</location>
    </subcellularLocation>
</comment>
<comment type="caution">
    <text evidence="8">The sequence shown here is derived from an EMBL/GenBank/DDBJ whole genome shotgun (WGS) entry which is preliminary data.</text>
</comment>
<dbReference type="InterPro" id="IPR015943">
    <property type="entry name" value="WD40/YVTN_repeat-like_dom_sf"/>
</dbReference>
<reference evidence="8 9" key="1">
    <citation type="journal article" date="2023" name="Elife">
        <title>Identification of key yeast species and microbe-microbe interactions impacting larval growth of Drosophila in the wild.</title>
        <authorList>
            <person name="Mure A."/>
            <person name="Sugiura Y."/>
            <person name="Maeda R."/>
            <person name="Honda K."/>
            <person name="Sakurai N."/>
            <person name="Takahashi Y."/>
            <person name="Watada M."/>
            <person name="Katoh T."/>
            <person name="Gotoh A."/>
            <person name="Gotoh Y."/>
            <person name="Taniguchi I."/>
            <person name="Nakamura K."/>
            <person name="Hayashi T."/>
            <person name="Katayama T."/>
            <person name="Uemura T."/>
            <person name="Hattori Y."/>
        </authorList>
    </citation>
    <scope>NUCLEOTIDE SEQUENCE [LARGE SCALE GENOMIC DNA]</scope>
    <source>
        <strain evidence="8 9">PK-24</strain>
    </source>
</reference>
<dbReference type="Pfam" id="PF09070">
    <property type="entry name" value="PFU"/>
    <property type="match status" value="1"/>
</dbReference>
<evidence type="ECO:0000259" key="6">
    <source>
        <dbReference type="PROSITE" id="PS51394"/>
    </source>
</evidence>
<accession>A0AAV5R4Z9</accession>
<dbReference type="InterPro" id="IPR015155">
    <property type="entry name" value="PFU"/>
</dbReference>
<evidence type="ECO:0000256" key="2">
    <source>
        <dbReference type="ARBA" id="ARBA00022490"/>
    </source>
</evidence>
<feature type="repeat" description="WD" evidence="5">
    <location>
        <begin position="8"/>
        <end position="39"/>
    </location>
</feature>
<dbReference type="PRINTS" id="PR00320">
    <property type="entry name" value="GPROTEINBRPT"/>
</dbReference>
<dbReference type="Pfam" id="PF00400">
    <property type="entry name" value="WD40"/>
    <property type="match status" value="5"/>
</dbReference>
<proteinExistence type="predicted"/>
<keyword evidence="3 5" id="KW-0853">WD repeat</keyword>
<feature type="repeat" description="WD" evidence="5">
    <location>
        <begin position="226"/>
        <end position="256"/>
    </location>
</feature>
<dbReference type="InterPro" id="IPR020472">
    <property type="entry name" value="WD40_PAC1"/>
</dbReference>
<feature type="repeat" description="WD" evidence="5">
    <location>
        <begin position="185"/>
        <end position="225"/>
    </location>
</feature>
<dbReference type="SMART" id="SM00320">
    <property type="entry name" value="WD40"/>
    <property type="match status" value="7"/>
</dbReference>
<dbReference type="GO" id="GO:0043161">
    <property type="term" value="P:proteasome-mediated ubiquitin-dependent protein catabolic process"/>
    <property type="evidence" value="ECO:0007669"/>
    <property type="project" value="TreeGrafter"/>
</dbReference>